<comment type="caution">
    <text evidence="1">The sequence shown here is derived from an EMBL/GenBank/DDBJ whole genome shotgun (WGS) entry which is preliminary data.</text>
</comment>
<feature type="non-terminal residue" evidence="1">
    <location>
        <position position="1"/>
    </location>
</feature>
<proteinExistence type="predicted"/>
<gene>
    <name evidence="1" type="ORF">CPELLU_LOCUS18397</name>
</gene>
<dbReference type="EMBL" id="CAJVQA010036438">
    <property type="protein sequence ID" value="CAG8808516.1"/>
    <property type="molecule type" value="Genomic_DNA"/>
</dbReference>
<name>A0A9N9K5U3_9GLOM</name>
<sequence length="43" mass="5055">ARELIDELNITKESDLDKENNNQLEIDQDLELNLQNKIREISS</sequence>
<accession>A0A9N9K5U3</accession>
<dbReference type="Proteomes" id="UP000789759">
    <property type="component" value="Unassembled WGS sequence"/>
</dbReference>
<reference evidence="1" key="1">
    <citation type="submission" date="2021-06" db="EMBL/GenBank/DDBJ databases">
        <authorList>
            <person name="Kallberg Y."/>
            <person name="Tangrot J."/>
            <person name="Rosling A."/>
        </authorList>
    </citation>
    <scope>NUCLEOTIDE SEQUENCE</scope>
    <source>
        <strain evidence="1">FL966</strain>
    </source>
</reference>
<keyword evidence="2" id="KW-1185">Reference proteome</keyword>
<dbReference type="AlphaFoldDB" id="A0A9N9K5U3"/>
<organism evidence="1 2">
    <name type="scientific">Cetraspora pellucida</name>
    <dbReference type="NCBI Taxonomy" id="1433469"/>
    <lineage>
        <taxon>Eukaryota</taxon>
        <taxon>Fungi</taxon>
        <taxon>Fungi incertae sedis</taxon>
        <taxon>Mucoromycota</taxon>
        <taxon>Glomeromycotina</taxon>
        <taxon>Glomeromycetes</taxon>
        <taxon>Diversisporales</taxon>
        <taxon>Gigasporaceae</taxon>
        <taxon>Cetraspora</taxon>
    </lineage>
</organism>
<evidence type="ECO:0000313" key="2">
    <source>
        <dbReference type="Proteomes" id="UP000789759"/>
    </source>
</evidence>
<evidence type="ECO:0000313" key="1">
    <source>
        <dbReference type="EMBL" id="CAG8808516.1"/>
    </source>
</evidence>
<protein>
    <submittedName>
        <fullName evidence="1">13150_t:CDS:1</fullName>
    </submittedName>
</protein>